<proteinExistence type="inferred from homology"/>
<dbReference type="PANTHER" id="PTHR11911:SF111">
    <property type="entry name" value="INOSINE-5'-MONOPHOSPHATE DEHYDROGENASE"/>
    <property type="match status" value="1"/>
</dbReference>
<keyword evidence="6" id="KW-0560">Oxidoreductase</keyword>
<keyword evidence="3" id="KW-0332">GMP biosynthesis</keyword>
<evidence type="ECO:0000256" key="6">
    <source>
        <dbReference type="ARBA" id="ARBA00023002"/>
    </source>
</evidence>
<gene>
    <name evidence="10" type="ORF">A3J59_00210</name>
</gene>
<evidence type="ECO:0000256" key="2">
    <source>
        <dbReference type="ARBA" id="ARBA00005502"/>
    </source>
</evidence>
<organism evidence="10 11">
    <name type="scientific">Candidatus Buchananbacteria bacterium RIFCSPHIGHO2_02_FULL_56_16</name>
    <dbReference type="NCBI Taxonomy" id="1797542"/>
    <lineage>
        <taxon>Bacteria</taxon>
        <taxon>Candidatus Buchananiibacteriota</taxon>
    </lineage>
</organism>
<evidence type="ECO:0000313" key="10">
    <source>
        <dbReference type="EMBL" id="OGY51688.1"/>
    </source>
</evidence>
<name>A0A1G1YH45_9BACT</name>
<reference evidence="10 11" key="1">
    <citation type="journal article" date="2016" name="Nat. Commun.">
        <title>Thousands of microbial genomes shed light on interconnected biogeochemical processes in an aquifer system.</title>
        <authorList>
            <person name="Anantharaman K."/>
            <person name="Brown C.T."/>
            <person name="Hug L.A."/>
            <person name="Sharon I."/>
            <person name="Castelle C.J."/>
            <person name="Probst A.J."/>
            <person name="Thomas B.C."/>
            <person name="Singh A."/>
            <person name="Wilkins M.J."/>
            <person name="Karaoz U."/>
            <person name="Brodie E.L."/>
            <person name="Williams K.H."/>
            <person name="Hubbard S.S."/>
            <person name="Banfield J.F."/>
        </authorList>
    </citation>
    <scope>NUCLEOTIDE SEQUENCE [LARGE SCALE GENOMIC DNA]</scope>
</reference>
<dbReference type="Gene3D" id="3.20.20.70">
    <property type="entry name" value="Aldolase class I"/>
    <property type="match status" value="1"/>
</dbReference>
<dbReference type="InterPro" id="IPR005990">
    <property type="entry name" value="IMP_DH"/>
</dbReference>
<dbReference type="CDD" id="cd00381">
    <property type="entry name" value="IMPDH"/>
    <property type="match status" value="1"/>
</dbReference>
<feature type="domain" description="IMP dehydrogenase/GMP reductase" evidence="9">
    <location>
        <begin position="4"/>
        <end position="344"/>
    </location>
</feature>
<comment type="catalytic activity">
    <reaction evidence="8">
        <text>IMP + NAD(+) + H2O = XMP + NADH + H(+)</text>
        <dbReference type="Rhea" id="RHEA:11708"/>
        <dbReference type="ChEBI" id="CHEBI:15377"/>
        <dbReference type="ChEBI" id="CHEBI:15378"/>
        <dbReference type="ChEBI" id="CHEBI:57464"/>
        <dbReference type="ChEBI" id="CHEBI:57540"/>
        <dbReference type="ChEBI" id="CHEBI:57945"/>
        <dbReference type="ChEBI" id="CHEBI:58053"/>
        <dbReference type="EC" id="1.1.1.205"/>
    </reaction>
</comment>
<evidence type="ECO:0000256" key="8">
    <source>
        <dbReference type="ARBA" id="ARBA00048028"/>
    </source>
</evidence>
<evidence type="ECO:0000256" key="4">
    <source>
        <dbReference type="ARBA" id="ARBA00022755"/>
    </source>
</evidence>
<evidence type="ECO:0000259" key="9">
    <source>
        <dbReference type="Pfam" id="PF00478"/>
    </source>
</evidence>
<dbReference type="PROSITE" id="PS00487">
    <property type="entry name" value="IMP_DH_GMP_RED"/>
    <property type="match status" value="1"/>
</dbReference>
<dbReference type="SUPFAM" id="SSF51412">
    <property type="entry name" value="Inosine monophosphate dehydrogenase (IMPDH)"/>
    <property type="match status" value="1"/>
</dbReference>
<accession>A0A1G1YH45</accession>
<dbReference type="STRING" id="1797542.A3J59_00210"/>
<dbReference type="EMBL" id="MHIL01000016">
    <property type="protein sequence ID" value="OGY51688.1"/>
    <property type="molecule type" value="Genomic_DNA"/>
</dbReference>
<dbReference type="GO" id="GO:0003938">
    <property type="term" value="F:IMP dehydrogenase activity"/>
    <property type="evidence" value="ECO:0007669"/>
    <property type="project" value="UniProtKB-EC"/>
</dbReference>
<dbReference type="GO" id="GO:0006177">
    <property type="term" value="P:GMP biosynthetic process"/>
    <property type="evidence" value="ECO:0007669"/>
    <property type="project" value="UniProtKB-KW"/>
</dbReference>
<keyword evidence="5" id="KW-0630">Potassium</keyword>
<keyword evidence="7" id="KW-0520">NAD</keyword>
<dbReference type="FunFam" id="3.20.20.70:FF:000424">
    <property type="entry name" value="Inosine-5'-monophosphate dehydrogenase 2"/>
    <property type="match status" value="1"/>
</dbReference>
<evidence type="ECO:0000256" key="7">
    <source>
        <dbReference type="ARBA" id="ARBA00023027"/>
    </source>
</evidence>
<sequence length="360" mass="37628">MNQALTFDDVLLVPQPSRHSPASVSTEVFLTKRIKLGIPLLSAAMDTVTESEMAIALATAGGLGIIHKNMDPLRQASEVKKVKAKGLLCGAAVSAGDEAVRRARILAGAGADVIVIDVAHGHYYKIAETLRILKKLFRGKVVLIGGNVATGQATADLIKAGADVVKVGVGPGSICTTRVIAGVGVPQLTAVIDAAKAAKRTKTPIIADGGIKYSGDLVKALSAGATAVMVGSLLAGTDEAPGKVITKDGKQFKVYRGMGSVEAMQQGSKDRYLQAERTKAAEMIAEGVVGYVAYQGSAQTVIYQLVGGLRQGLGYCGSKDITELHKKAEFVQISAAGLRESHPHSLEQIQRAPNYRGDFL</sequence>
<dbReference type="Proteomes" id="UP000177310">
    <property type="component" value="Unassembled WGS sequence"/>
</dbReference>
<comment type="caution">
    <text evidence="10">The sequence shown here is derived from an EMBL/GenBank/DDBJ whole genome shotgun (WGS) entry which is preliminary data.</text>
</comment>
<dbReference type="InterPro" id="IPR013785">
    <property type="entry name" value="Aldolase_TIM"/>
</dbReference>
<keyword evidence="4" id="KW-0658">Purine biosynthesis</keyword>
<dbReference type="GO" id="GO:0006183">
    <property type="term" value="P:GTP biosynthetic process"/>
    <property type="evidence" value="ECO:0007669"/>
    <property type="project" value="TreeGrafter"/>
</dbReference>
<dbReference type="InterPro" id="IPR015875">
    <property type="entry name" value="IMP_DH/GMP_Rdtase_CS"/>
</dbReference>
<dbReference type="AlphaFoldDB" id="A0A1G1YH45"/>
<dbReference type="InterPro" id="IPR001093">
    <property type="entry name" value="IMP_DH_GMPRt"/>
</dbReference>
<evidence type="ECO:0000313" key="11">
    <source>
        <dbReference type="Proteomes" id="UP000177310"/>
    </source>
</evidence>
<dbReference type="PANTHER" id="PTHR11911">
    <property type="entry name" value="INOSINE-5-MONOPHOSPHATE DEHYDROGENASE RELATED"/>
    <property type="match status" value="1"/>
</dbReference>
<protein>
    <submittedName>
        <fullName evidence="10">Guanosine monophosphate reductase</fullName>
    </submittedName>
</protein>
<evidence type="ECO:0000256" key="5">
    <source>
        <dbReference type="ARBA" id="ARBA00022958"/>
    </source>
</evidence>
<dbReference type="SMART" id="SM01240">
    <property type="entry name" value="IMPDH"/>
    <property type="match status" value="1"/>
</dbReference>
<evidence type="ECO:0000256" key="1">
    <source>
        <dbReference type="ARBA" id="ARBA00001958"/>
    </source>
</evidence>
<dbReference type="Pfam" id="PF00478">
    <property type="entry name" value="IMPDH"/>
    <property type="match status" value="1"/>
</dbReference>
<comment type="cofactor">
    <cofactor evidence="1">
        <name>K(+)</name>
        <dbReference type="ChEBI" id="CHEBI:29103"/>
    </cofactor>
</comment>
<comment type="similarity">
    <text evidence="2">Belongs to the IMPDH/GMPR family.</text>
</comment>
<evidence type="ECO:0000256" key="3">
    <source>
        <dbReference type="ARBA" id="ARBA00022749"/>
    </source>
</evidence>